<proteinExistence type="predicted"/>
<dbReference type="EMBL" id="CP008727">
    <property type="protein sequence ID" value="AIO69503.1"/>
    <property type="molecule type" value="Genomic_DNA"/>
</dbReference>
<keyword evidence="3" id="KW-1185">Reference proteome</keyword>
<organism evidence="2 3">
    <name type="scientific">Burkholderia oklahomensis</name>
    <dbReference type="NCBI Taxonomy" id="342113"/>
    <lineage>
        <taxon>Bacteria</taxon>
        <taxon>Pseudomonadati</taxon>
        <taxon>Pseudomonadota</taxon>
        <taxon>Betaproteobacteria</taxon>
        <taxon>Burkholderiales</taxon>
        <taxon>Burkholderiaceae</taxon>
        <taxon>Burkholderia</taxon>
        <taxon>pseudomallei group</taxon>
    </lineage>
</organism>
<feature type="signal peptide" evidence="1">
    <location>
        <begin position="1"/>
        <end position="30"/>
    </location>
</feature>
<dbReference type="Proteomes" id="UP000029424">
    <property type="component" value="Chromosome 2"/>
</dbReference>
<dbReference type="KEGG" id="bok:DM82_5420"/>
<keyword evidence="1" id="KW-0732">Signal</keyword>
<evidence type="ECO:0000313" key="3">
    <source>
        <dbReference type="Proteomes" id="UP000029424"/>
    </source>
</evidence>
<keyword evidence="2" id="KW-0449">Lipoprotein</keyword>
<protein>
    <submittedName>
        <fullName evidence="2">Lipoprotein transmembrane</fullName>
    </submittedName>
</protein>
<feature type="chain" id="PRO_5042592384" evidence="1">
    <location>
        <begin position="31"/>
        <end position="287"/>
    </location>
</feature>
<accession>A0AAI8BC87</accession>
<evidence type="ECO:0000313" key="2">
    <source>
        <dbReference type="EMBL" id="AIO69503.1"/>
    </source>
</evidence>
<evidence type="ECO:0000256" key="1">
    <source>
        <dbReference type="SAM" id="SignalP"/>
    </source>
</evidence>
<gene>
    <name evidence="2" type="ORF">DM82_5420</name>
</gene>
<dbReference type="PROSITE" id="PS51257">
    <property type="entry name" value="PROKAR_LIPOPROTEIN"/>
    <property type="match status" value="1"/>
</dbReference>
<name>A0AAI8BC87_9BURK</name>
<reference evidence="2 3" key="1">
    <citation type="submission" date="2014-06" db="EMBL/GenBank/DDBJ databases">
        <authorList>
            <person name="Bishop-Lilly K.A."/>
            <person name="Broomall S.M."/>
            <person name="Chain P.S."/>
            <person name="Chertkov O."/>
            <person name="Coyne S.R."/>
            <person name="Daligault H.E."/>
            <person name="Davenport K.W."/>
            <person name="Erkkila T."/>
            <person name="Frey K.G."/>
            <person name="Gibbons H.S."/>
            <person name="Gu W."/>
            <person name="Jaissle J."/>
            <person name="Johnson S.L."/>
            <person name="Koroleva G.I."/>
            <person name="Ladner J.T."/>
            <person name="Lo C.-C."/>
            <person name="Minogue T.D."/>
            <person name="Munk C."/>
            <person name="Palacios G.F."/>
            <person name="Redden C.L."/>
            <person name="Rosenzweig C.N."/>
            <person name="Scholz M.B."/>
            <person name="Teshima H."/>
            <person name="Xu Y."/>
        </authorList>
    </citation>
    <scope>NUCLEOTIDE SEQUENCE [LARGE SCALE GENOMIC DNA]</scope>
    <source>
        <strain evidence="2 3">EO147</strain>
    </source>
</reference>
<keyword evidence="2" id="KW-0812">Transmembrane</keyword>
<sequence length="287" mass="28815">MQYVVRGKGASLTKTLAAMLFAAIGLSACGGGDDGGGASSNASAGGTAAVPAPAQSRVKIEGQSQSVLAANGYLQIVFPPVASSNYGSLVGDSVYGRIEGASLKQDAPGVYTKFSEMATLVAGTVTDLAGNGQFAIGRWTNGNDSRGNTYNANQGRLWALGTPVSVALAANQSLTCSLAAATRPFAVDGNTAPGALTGASAKVYPNPAMPTSVVYDLTFQYSIGSDTPRNVTLAALPVGLGMSRVNQYQVMSQFGGADAAKPYLLVAYTVQAPTAGAIAGVAALLCS</sequence>
<keyword evidence="2" id="KW-0472">Membrane</keyword>
<dbReference type="RefSeq" id="WP_041282145.1">
    <property type="nucleotide sequence ID" value="NZ_CP008727.1"/>
</dbReference>
<dbReference type="AlphaFoldDB" id="A0AAI8BC87"/>